<dbReference type="Proteomes" id="UP001273209">
    <property type="component" value="Unassembled WGS sequence"/>
</dbReference>
<dbReference type="AlphaFoldDB" id="A0AAE1I583"/>
<dbReference type="InterPro" id="IPR044926">
    <property type="entry name" value="RGS_subdomain_2"/>
</dbReference>
<evidence type="ECO:0000256" key="1">
    <source>
        <dbReference type="SAM" id="MobiDB-lite"/>
    </source>
</evidence>
<feature type="compositionally biased region" description="Low complexity" evidence="1">
    <location>
        <begin position="186"/>
        <end position="197"/>
    </location>
</feature>
<dbReference type="GeneID" id="87914983"/>
<keyword evidence="2" id="KW-0812">Transmembrane</keyword>
<protein>
    <recommendedName>
        <fullName evidence="5">Regulator of G protein signaling superfamily</fullName>
    </recommendedName>
</protein>
<comment type="caution">
    <text evidence="3">The sequence shown here is derived from an EMBL/GenBank/DDBJ whole genome shotgun (WGS) entry which is preliminary data.</text>
</comment>
<feature type="transmembrane region" description="Helical" evidence="2">
    <location>
        <begin position="300"/>
        <end position="322"/>
    </location>
</feature>
<evidence type="ECO:0000313" key="3">
    <source>
        <dbReference type="EMBL" id="KAK4059989.1"/>
    </source>
</evidence>
<feature type="transmembrane region" description="Helical" evidence="2">
    <location>
        <begin position="428"/>
        <end position="450"/>
    </location>
</feature>
<name>A0AAE1I583_9HYPO</name>
<gene>
    <name evidence="3" type="ORF">Triagg1_10950</name>
</gene>
<evidence type="ECO:0008006" key="5">
    <source>
        <dbReference type="Google" id="ProtNLM"/>
    </source>
</evidence>
<dbReference type="PANTHER" id="PTHR39466">
    <property type="entry name" value="RGS DOMAIN-CONTAINING PROTEIN"/>
    <property type="match status" value="1"/>
</dbReference>
<dbReference type="PANTHER" id="PTHR39466:SF1">
    <property type="entry name" value="RGS DOMAIN-CONTAINING PROTEIN"/>
    <property type="match status" value="1"/>
</dbReference>
<dbReference type="SUPFAM" id="SSF48097">
    <property type="entry name" value="Regulator of G-protein signaling, RGS"/>
    <property type="match status" value="1"/>
</dbReference>
<dbReference type="Gene3D" id="1.10.167.10">
    <property type="entry name" value="Regulator of G-protein Signalling 4, domain 2"/>
    <property type="match status" value="1"/>
</dbReference>
<accession>A0AAE1I583</accession>
<keyword evidence="4" id="KW-1185">Reference proteome</keyword>
<sequence length="456" mass="51153">MALLSLQYRRPKKVDSEAYRQRREALEDSAEGSVKSGVSGASSGIPDALCFDRIINGGTCPPLAIRDFMNYLVYVEHAAENLQFYLWFKNYEKRFAEAKGSDVSLAPEWTQAMEDEAVAKVRREQVDKMRREPAATAAIFKGTDFEKQPCGKKANPFNTPPRSPNGVSEDHDTLTTSWETMTSDGTSNAQSTSNANSRTQAAEAFVTAGARLPLPVLAVTIQPFHQEINRIITSYLMDGAPRQLNLAAWEQRATVQALSHTTHPSAFRILFKSVDSALRLQSHPNFIRWSICNGNLPRVWFARFLGIALIIIGFVIAIVLTLSRAGRGYRVLPLIAWVLGMSTLVAAHKGMCVVLHGLHHRHVRPWELFTQDDGEEFGMSNMESFGSNNSYEDEPWVVKYQERNIVRKIFDREIWIQEPALRQIQDTIFCQALLAGLVFGLIFMAVFLAVPGGHFF</sequence>
<keyword evidence="2" id="KW-0472">Membrane</keyword>
<evidence type="ECO:0000313" key="4">
    <source>
        <dbReference type="Proteomes" id="UP001273209"/>
    </source>
</evidence>
<evidence type="ECO:0000256" key="2">
    <source>
        <dbReference type="SAM" id="Phobius"/>
    </source>
</evidence>
<keyword evidence="2" id="KW-1133">Transmembrane helix</keyword>
<dbReference type="EMBL" id="JAWRVG010000098">
    <property type="protein sequence ID" value="KAK4059989.1"/>
    <property type="molecule type" value="Genomic_DNA"/>
</dbReference>
<feature type="region of interest" description="Disordered" evidence="1">
    <location>
        <begin position="149"/>
        <end position="198"/>
    </location>
</feature>
<dbReference type="RefSeq" id="XP_062750098.1">
    <property type="nucleotide sequence ID" value="XM_062895078.1"/>
</dbReference>
<proteinExistence type="predicted"/>
<reference evidence="3" key="1">
    <citation type="submission" date="2023-11" db="EMBL/GenBank/DDBJ databases">
        <title>The genome sequences of three competitors of mushroom-forming fungi.</title>
        <authorList>
            <person name="Beijen E."/>
            <person name="Ohm R.A."/>
        </authorList>
    </citation>
    <scope>NUCLEOTIDE SEQUENCE</scope>
    <source>
        <strain evidence="3">CBS 100526</strain>
    </source>
</reference>
<organism evidence="3 4">
    <name type="scientific">Trichoderma aggressivum f. europaeum</name>
    <dbReference type="NCBI Taxonomy" id="173218"/>
    <lineage>
        <taxon>Eukaryota</taxon>
        <taxon>Fungi</taxon>
        <taxon>Dikarya</taxon>
        <taxon>Ascomycota</taxon>
        <taxon>Pezizomycotina</taxon>
        <taxon>Sordariomycetes</taxon>
        <taxon>Hypocreomycetidae</taxon>
        <taxon>Hypocreales</taxon>
        <taxon>Hypocreaceae</taxon>
        <taxon>Trichoderma</taxon>
    </lineage>
</organism>
<feature type="compositionally biased region" description="Polar residues" evidence="1">
    <location>
        <begin position="174"/>
        <end position="185"/>
    </location>
</feature>
<dbReference type="InterPro" id="IPR036305">
    <property type="entry name" value="RGS_sf"/>
</dbReference>